<evidence type="ECO:0000256" key="2">
    <source>
        <dbReference type="ARBA" id="ARBA00023043"/>
    </source>
</evidence>
<evidence type="ECO:0000313" key="4">
    <source>
        <dbReference type="EMBL" id="CAB3981748.1"/>
    </source>
</evidence>
<feature type="compositionally biased region" description="Acidic residues" evidence="3">
    <location>
        <begin position="450"/>
        <end position="469"/>
    </location>
</feature>
<dbReference type="AlphaFoldDB" id="A0A6S7FQ90"/>
<dbReference type="PANTHER" id="PTHR24198:SF165">
    <property type="entry name" value="ANKYRIN REPEAT-CONTAINING PROTEIN-RELATED"/>
    <property type="match status" value="1"/>
</dbReference>
<accession>A0A6S7FQ90</accession>
<dbReference type="PANTHER" id="PTHR24198">
    <property type="entry name" value="ANKYRIN REPEAT AND PROTEIN KINASE DOMAIN-CONTAINING PROTEIN"/>
    <property type="match status" value="1"/>
</dbReference>
<keyword evidence="5" id="KW-1185">Reference proteome</keyword>
<organism evidence="4 5">
    <name type="scientific">Paramuricea clavata</name>
    <name type="common">Red gorgonian</name>
    <name type="synonym">Violescent sea-whip</name>
    <dbReference type="NCBI Taxonomy" id="317549"/>
    <lineage>
        <taxon>Eukaryota</taxon>
        <taxon>Metazoa</taxon>
        <taxon>Cnidaria</taxon>
        <taxon>Anthozoa</taxon>
        <taxon>Octocorallia</taxon>
        <taxon>Malacalcyonacea</taxon>
        <taxon>Plexauridae</taxon>
        <taxon>Paramuricea</taxon>
    </lineage>
</organism>
<dbReference type="SUPFAM" id="SSF48403">
    <property type="entry name" value="Ankyrin repeat"/>
    <property type="match status" value="1"/>
</dbReference>
<dbReference type="PROSITE" id="PS50088">
    <property type="entry name" value="ANK_REPEAT"/>
    <property type="match status" value="1"/>
</dbReference>
<reference evidence="4" key="1">
    <citation type="submission" date="2020-04" db="EMBL/GenBank/DDBJ databases">
        <authorList>
            <person name="Alioto T."/>
            <person name="Alioto T."/>
            <person name="Gomez Garrido J."/>
        </authorList>
    </citation>
    <scope>NUCLEOTIDE SEQUENCE</scope>
    <source>
        <strain evidence="4">A484AB</strain>
    </source>
</reference>
<keyword evidence="1" id="KW-0677">Repeat</keyword>
<feature type="region of interest" description="Disordered" evidence="3">
    <location>
        <begin position="449"/>
        <end position="481"/>
    </location>
</feature>
<evidence type="ECO:0000256" key="3">
    <source>
        <dbReference type="SAM" id="MobiDB-lite"/>
    </source>
</evidence>
<dbReference type="InterPro" id="IPR002110">
    <property type="entry name" value="Ankyrin_rpt"/>
</dbReference>
<dbReference type="EMBL" id="CACRXK020000425">
    <property type="protein sequence ID" value="CAB3981748.1"/>
    <property type="molecule type" value="Genomic_DNA"/>
</dbReference>
<sequence>MLMDEIVANSSVTDNIYLQTLISMYNDETKNVSTLQYSIDCIYEREMKLLLDRKSEGKLPASTRETIVGEFQNLSNILNIGIRSGDKQSEDVITINTINDIRRDFKKECPVLADIVASLFPESQDSNRKSNCAVHALSLLSSVRNQSLKNDIFMMFTILLVSYGAGCWMINNLNKCGLTVHWDTLSNFLESQLKGKISRVKMLTPNDMPLILLMDNLNIFRGNKQHHRLFKDYGDSMWNFTVRGLVRPCVNGLEKLFSSKETASDSQHDVKKFTFDNIILENNPDHLNIWNAHLDCYLSTLLKDGLTLNTEMSLKDMSEKECDHCLSTQSYSISNNVSVCPNHSYIDISQSTRKTDTIIMPLILENNSTLAGSCAILDQFASEFSIPKTSHSEILPFDTNHKTFSIKQAREHIEFIEMMNHHTSEKHQKNELLNNAEINDDCMDGKIIGDDGDFDAGDNQNVDDDDDNDNGGVIPHTEQEYRSDTTVTKMQKLFEREDYLFKSTYDSLTDQMKKAIESDRLERFLKELAEKPYIQNARDHLGRTLFHVAVEKLNINFVRCMINAGCNPNAREKCGITPLVIAVLLKSKDLCQLLVNARASTRGPLFTNVPSPIVIATKMDLPEILDILNPTESDGEDDELQYYDPIFHCSNQSKVHETAPVAKSTQYTRASPGFITGMVGDVGTCKTNRGVMSRSRCHDWVGIIPGDSTYKGLPCGSML</sequence>
<evidence type="ECO:0000313" key="5">
    <source>
        <dbReference type="Proteomes" id="UP001152795"/>
    </source>
</evidence>
<dbReference type="Gene3D" id="1.25.40.20">
    <property type="entry name" value="Ankyrin repeat-containing domain"/>
    <property type="match status" value="1"/>
</dbReference>
<dbReference type="SMART" id="SM00248">
    <property type="entry name" value="ANK"/>
    <property type="match status" value="2"/>
</dbReference>
<dbReference type="InterPro" id="IPR036770">
    <property type="entry name" value="Ankyrin_rpt-contain_sf"/>
</dbReference>
<name>A0A6S7FQ90_PARCT</name>
<dbReference type="Pfam" id="PF12796">
    <property type="entry name" value="Ank_2"/>
    <property type="match status" value="1"/>
</dbReference>
<dbReference type="OrthoDB" id="9995210at2759"/>
<evidence type="ECO:0000256" key="1">
    <source>
        <dbReference type="ARBA" id="ARBA00022737"/>
    </source>
</evidence>
<protein>
    <submittedName>
        <fullName evidence="4">Ankyrin repeat domain-containing</fullName>
    </submittedName>
</protein>
<keyword evidence="2" id="KW-0040">ANK repeat</keyword>
<comment type="caution">
    <text evidence="4">The sequence shown here is derived from an EMBL/GenBank/DDBJ whole genome shotgun (WGS) entry which is preliminary data.</text>
</comment>
<gene>
    <name evidence="4" type="ORF">PACLA_8A015116</name>
</gene>
<dbReference type="Proteomes" id="UP001152795">
    <property type="component" value="Unassembled WGS sequence"/>
</dbReference>
<proteinExistence type="predicted"/>